<feature type="domain" description="F-box" evidence="1">
    <location>
        <begin position="12"/>
        <end position="57"/>
    </location>
</feature>
<protein>
    <recommendedName>
        <fullName evidence="1">F-box domain-containing protein</fullName>
    </recommendedName>
</protein>
<evidence type="ECO:0000313" key="3">
    <source>
        <dbReference type="Proteomes" id="UP000030689"/>
    </source>
</evidence>
<proteinExistence type="predicted"/>
<dbReference type="CDD" id="cd22157">
    <property type="entry name" value="F-box_AtFBW1-like"/>
    <property type="match status" value="1"/>
</dbReference>
<organism evidence="2 3">
    <name type="scientific">Eutrema salsugineum</name>
    <name type="common">Saltwater cress</name>
    <name type="synonym">Sisymbrium salsugineum</name>
    <dbReference type="NCBI Taxonomy" id="72664"/>
    <lineage>
        <taxon>Eukaryota</taxon>
        <taxon>Viridiplantae</taxon>
        <taxon>Streptophyta</taxon>
        <taxon>Embryophyta</taxon>
        <taxon>Tracheophyta</taxon>
        <taxon>Spermatophyta</taxon>
        <taxon>Magnoliopsida</taxon>
        <taxon>eudicotyledons</taxon>
        <taxon>Gunneridae</taxon>
        <taxon>Pentapetalae</taxon>
        <taxon>rosids</taxon>
        <taxon>malvids</taxon>
        <taxon>Brassicales</taxon>
        <taxon>Brassicaceae</taxon>
        <taxon>Eutremeae</taxon>
        <taxon>Eutrema</taxon>
    </lineage>
</organism>
<dbReference type="InterPro" id="IPR050796">
    <property type="entry name" value="SCF_F-box_component"/>
</dbReference>
<dbReference type="PANTHER" id="PTHR31672:SF13">
    <property type="entry name" value="F-BOX PROTEIN CPR30-LIKE"/>
    <property type="match status" value="1"/>
</dbReference>
<dbReference type="SUPFAM" id="SSF81383">
    <property type="entry name" value="F-box domain"/>
    <property type="match status" value="1"/>
</dbReference>
<dbReference type="EMBL" id="KI517683">
    <property type="protein sequence ID" value="ESQ35561.1"/>
    <property type="molecule type" value="Genomic_DNA"/>
</dbReference>
<dbReference type="KEGG" id="eus:EUTSA_v10009459mg"/>
<accession>V4MUD6</accession>
<dbReference type="InterPro" id="IPR001810">
    <property type="entry name" value="F-box_dom"/>
</dbReference>
<dbReference type="Gene3D" id="1.20.1280.50">
    <property type="match status" value="1"/>
</dbReference>
<dbReference type="Pfam" id="PF00646">
    <property type="entry name" value="F-box"/>
    <property type="match status" value="1"/>
</dbReference>
<evidence type="ECO:0000259" key="1">
    <source>
        <dbReference type="PROSITE" id="PS50181"/>
    </source>
</evidence>
<evidence type="ECO:0000313" key="2">
    <source>
        <dbReference type="EMBL" id="ESQ35561.1"/>
    </source>
</evidence>
<dbReference type="PANTHER" id="PTHR31672">
    <property type="entry name" value="BNACNNG10540D PROTEIN"/>
    <property type="match status" value="1"/>
</dbReference>
<dbReference type="AlphaFoldDB" id="V4MUD6"/>
<dbReference type="PROSITE" id="PS50181">
    <property type="entry name" value="FBOX"/>
    <property type="match status" value="1"/>
</dbReference>
<dbReference type="InterPro" id="IPR036047">
    <property type="entry name" value="F-box-like_dom_sf"/>
</dbReference>
<name>V4MUD6_EUTSA</name>
<dbReference type="Proteomes" id="UP000030689">
    <property type="component" value="Unassembled WGS sequence"/>
</dbReference>
<keyword evidence="3" id="KW-1185">Reference proteome</keyword>
<sequence length="163" mass="18411">MSKKRGCLRLRLLRKESLPHDVVECILERLPLNTLMRFKAVSKQWNSTIGDPFFQKRQLKQRQQLGDPDVLMVSISPDDFINAGIESLTTLVLGSSSSSVKIPTSWENTLKDVLGKKICCFRELSGRLVIHDPETKSYDQVAFSAHSNIGYHVCCFQSLISIS</sequence>
<dbReference type="SMART" id="SM00256">
    <property type="entry name" value="FBOX"/>
    <property type="match status" value="1"/>
</dbReference>
<gene>
    <name evidence="2" type="ORF">EUTSA_v10009459mg</name>
</gene>
<dbReference type="Gramene" id="ESQ35561">
    <property type="protein sequence ID" value="ESQ35561"/>
    <property type="gene ID" value="EUTSA_v10009459mg"/>
</dbReference>
<dbReference type="OMA" id="KICCFRE"/>
<reference evidence="2 3" key="1">
    <citation type="journal article" date="2013" name="Front. Plant Sci.">
        <title>The Reference Genome of the Halophytic Plant Eutrema salsugineum.</title>
        <authorList>
            <person name="Yang R."/>
            <person name="Jarvis D.E."/>
            <person name="Chen H."/>
            <person name="Beilstein M.A."/>
            <person name="Grimwood J."/>
            <person name="Jenkins J."/>
            <person name="Shu S."/>
            <person name="Prochnik S."/>
            <person name="Xin M."/>
            <person name="Ma C."/>
            <person name="Schmutz J."/>
            <person name="Wing R.A."/>
            <person name="Mitchell-Olds T."/>
            <person name="Schumaker K.S."/>
            <person name="Wang X."/>
        </authorList>
    </citation>
    <scope>NUCLEOTIDE SEQUENCE [LARGE SCALE GENOMIC DNA]</scope>
</reference>